<dbReference type="InterPro" id="IPR027417">
    <property type="entry name" value="P-loop_NTPase"/>
</dbReference>
<organism evidence="5">
    <name type="scientific">plant metagenome</name>
    <dbReference type="NCBI Taxonomy" id="1297885"/>
    <lineage>
        <taxon>unclassified sequences</taxon>
        <taxon>metagenomes</taxon>
        <taxon>organismal metagenomes</taxon>
    </lineage>
</organism>
<dbReference type="GO" id="GO:0004519">
    <property type="term" value="F:endonuclease activity"/>
    <property type="evidence" value="ECO:0007669"/>
    <property type="project" value="UniProtKB-KW"/>
</dbReference>
<dbReference type="Pfam" id="PF13175">
    <property type="entry name" value="AAA_15"/>
    <property type="match status" value="1"/>
</dbReference>
<evidence type="ECO:0000313" key="5">
    <source>
        <dbReference type="EMBL" id="VFR72561.1"/>
    </source>
</evidence>
<proteinExistence type="predicted"/>
<dbReference type="CDD" id="cd01026">
    <property type="entry name" value="TOPRIM_OLD"/>
    <property type="match status" value="1"/>
</dbReference>
<dbReference type="EMBL" id="CAADIM010000012">
    <property type="protein sequence ID" value="VFR72561.1"/>
    <property type="molecule type" value="Genomic_DNA"/>
</dbReference>
<dbReference type="InterPro" id="IPR051396">
    <property type="entry name" value="Bact_Antivir_Def_Nuclease"/>
</dbReference>
<dbReference type="SUPFAM" id="SSF52540">
    <property type="entry name" value="P-loop containing nucleoside triphosphate hydrolases"/>
    <property type="match status" value="1"/>
</dbReference>
<dbReference type="InterPro" id="IPR034139">
    <property type="entry name" value="TOPRIM_OLD"/>
</dbReference>
<accession>A0A484TEI9</accession>
<keyword evidence="5" id="KW-0540">Nuclease</keyword>
<keyword evidence="5" id="KW-0378">Hydrolase</keyword>
<dbReference type="GO" id="GO:0006302">
    <property type="term" value="P:double-strand break repair"/>
    <property type="evidence" value="ECO:0007669"/>
    <property type="project" value="InterPro"/>
</dbReference>
<dbReference type="Pfam" id="PF20469">
    <property type="entry name" value="OLD-like_TOPRIM"/>
    <property type="match status" value="1"/>
</dbReference>
<protein>
    <submittedName>
        <fullName evidence="5">FIG131328: Predicted ATP-dependent endonuclease of the OLD family</fullName>
    </submittedName>
</protein>
<dbReference type="InterPro" id="IPR041685">
    <property type="entry name" value="AAA_GajA/Old/RecF-like"/>
</dbReference>
<dbReference type="EMBL" id="CAADIN010000019">
    <property type="protein sequence ID" value="VFR90064.1"/>
    <property type="molecule type" value="Genomic_DNA"/>
</dbReference>
<dbReference type="Pfam" id="PF13476">
    <property type="entry name" value="AAA_23"/>
    <property type="match status" value="1"/>
</dbReference>
<feature type="region of interest" description="Disordered" evidence="1">
    <location>
        <begin position="725"/>
        <end position="744"/>
    </location>
</feature>
<keyword evidence="5" id="KW-0255">Endonuclease</keyword>
<gene>
    <name evidence="5" type="ORF">ISE1_1999</name>
    <name evidence="6" type="ORF">ISE2_2035</name>
</gene>
<dbReference type="GO" id="GO:0016887">
    <property type="term" value="F:ATP hydrolysis activity"/>
    <property type="evidence" value="ECO:0007669"/>
    <property type="project" value="InterPro"/>
</dbReference>
<feature type="compositionally biased region" description="Basic and acidic residues" evidence="1">
    <location>
        <begin position="735"/>
        <end position="744"/>
    </location>
</feature>
<evidence type="ECO:0000259" key="4">
    <source>
        <dbReference type="Pfam" id="PF20469"/>
    </source>
</evidence>
<dbReference type="PANTHER" id="PTHR43581:SF4">
    <property type="entry name" value="ATP_GTP PHOSPHATASE"/>
    <property type="match status" value="1"/>
</dbReference>
<dbReference type="Gene3D" id="3.40.50.300">
    <property type="entry name" value="P-loop containing nucleotide triphosphate hydrolases"/>
    <property type="match status" value="2"/>
</dbReference>
<dbReference type="PANTHER" id="PTHR43581">
    <property type="entry name" value="ATP/GTP PHOSPHATASE"/>
    <property type="match status" value="1"/>
</dbReference>
<feature type="domain" description="Endonuclease GajA/Old nuclease/RecF-like AAA" evidence="2">
    <location>
        <begin position="281"/>
        <end position="353"/>
    </location>
</feature>
<reference evidence="5" key="1">
    <citation type="submission" date="2019-03" db="EMBL/GenBank/DDBJ databases">
        <authorList>
            <person name="Danneels B."/>
        </authorList>
    </citation>
    <scope>NUCLEOTIDE SEQUENCE</scope>
</reference>
<dbReference type="AlphaFoldDB" id="A0A484TEI9"/>
<feature type="domain" description="Rad50/SbcC-type AAA" evidence="3">
    <location>
        <begin position="8"/>
        <end position="71"/>
    </location>
</feature>
<name>A0A484TEI9_9ZZZZ</name>
<dbReference type="InterPro" id="IPR038729">
    <property type="entry name" value="Rad50/SbcC_AAA"/>
</dbReference>
<evidence type="ECO:0000313" key="6">
    <source>
        <dbReference type="EMBL" id="VFR90064.1"/>
    </source>
</evidence>
<evidence type="ECO:0000259" key="3">
    <source>
        <dbReference type="Pfam" id="PF13476"/>
    </source>
</evidence>
<feature type="domain" description="OLD protein-like TOPRIM" evidence="4">
    <location>
        <begin position="399"/>
        <end position="469"/>
    </location>
</feature>
<sequence length="744" mass="80040">MYLKHIRARNYRVFGDCTSAPALDWELNPGLNILVGENDAGKTGIVDAIRQVLLTTSYENIRLFEQDFHINGTERAQTLTIEATLCGLSPDQEASVLEWLTLEKDGTCSLILQLEARYHPPQATKRARVDTVVRTGTNGTGPEVGYAVRELVRATYLKPLRDAEAELRPGRQSRLSQILGVHNDIAGQEVNDFDKASPKVIPERLVGLMAFAQHHLGEHDVVKGVEKDINDNYLSQFAFSGDKLQSRIRIAPDLALTPILEKFELSLLPGSHIHPDARCARGLGYNNALFMATELVLLRDGEELALLLVEEPEAHLHPQLQERVMDLLKEHSNADQAGKRVQVVMTTHSPSLVSTARIEDMTLVHKGQTFPLTAGTTKLKRTDYSFLRRFIDATKANLFFARGVMMVEGPAEAILLPAIAEMCGRSFSKHGVSIVNVGHTGLYHYARILQREGGGPDIPIPVVCLTDRDIVPDVAKSYVPAPAKGPRFDSDYSASEMATLVKNKKDRAEGGMTIVCVSDRWTFEYDLALHGCAELMHSAITLAVKASSREERLDEQDEIDTLAAAKVSWATLKKAGHSPEELASIIYRPLKVKDASKAIAAQYAAYLVCTGAYGKGEGLFTKLPPYLQTALAHLTSDPATKSAAAPIVAAGVAAPVAATTASAPAPEGGSASLVPKDAGAVASIPNLPLSSSPPIVAAVPSAVLEAPKVSTPAVAAPSQLVAIQSTSPTSPGIKAVERTEGGGE</sequence>
<evidence type="ECO:0000256" key="1">
    <source>
        <dbReference type="SAM" id="MobiDB-lite"/>
    </source>
</evidence>
<evidence type="ECO:0000259" key="2">
    <source>
        <dbReference type="Pfam" id="PF13175"/>
    </source>
</evidence>